<evidence type="ECO:0000256" key="1">
    <source>
        <dbReference type="ARBA" id="ARBA00008361"/>
    </source>
</evidence>
<evidence type="ECO:0000256" key="2">
    <source>
        <dbReference type="ARBA" id="ARBA00022603"/>
    </source>
</evidence>
<dbReference type="AlphaFoldDB" id="A0A813B252"/>
<keyword evidence="4" id="KW-0732">Signal</keyword>
<proteinExistence type="inferred from homology"/>
<accession>A0A813B252</accession>
<feature type="domain" description="Methyltransferase" evidence="5">
    <location>
        <begin position="135"/>
        <end position="240"/>
    </location>
</feature>
<name>A0A813B252_9DINO</name>
<reference evidence="6" key="1">
    <citation type="submission" date="2021-02" db="EMBL/GenBank/DDBJ databases">
        <authorList>
            <person name="Dougan E. K."/>
            <person name="Rhodes N."/>
            <person name="Thang M."/>
            <person name="Chan C."/>
        </authorList>
    </citation>
    <scope>NUCLEOTIDE SEQUENCE</scope>
</reference>
<keyword evidence="7" id="KW-1185">Reference proteome</keyword>
<evidence type="ECO:0000256" key="4">
    <source>
        <dbReference type="SAM" id="SignalP"/>
    </source>
</evidence>
<dbReference type="InterPro" id="IPR025714">
    <property type="entry name" value="Methyltranfer_dom"/>
</dbReference>
<evidence type="ECO:0000313" key="6">
    <source>
        <dbReference type="EMBL" id="CAE7888434.1"/>
    </source>
</evidence>
<evidence type="ECO:0000259" key="5">
    <source>
        <dbReference type="Pfam" id="PF13847"/>
    </source>
</evidence>
<dbReference type="InterPro" id="IPR029063">
    <property type="entry name" value="SAM-dependent_MTases_sf"/>
</dbReference>
<dbReference type="GO" id="GO:0008168">
    <property type="term" value="F:methyltransferase activity"/>
    <property type="evidence" value="ECO:0007669"/>
    <property type="project" value="UniProtKB-KW"/>
</dbReference>
<feature type="signal peptide" evidence="4">
    <location>
        <begin position="1"/>
        <end position="36"/>
    </location>
</feature>
<dbReference type="Pfam" id="PF13847">
    <property type="entry name" value="Methyltransf_31"/>
    <property type="match status" value="1"/>
</dbReference>
<gene>
    <name evidence="6" type="primary">eef1aknmt</name>
    <name evidence="6" type="ORF">SNEC2469_LOCUS29445</name>
</gene>
<dbReference type="GO" id="GO:0032259">
    <property type="term" value="P:methylation"/>
    <property type="evidence" value="ECO:0007669"/>
    <property type="project" value="UniProtKB-KW"/>
</dbReference>
<keyword evidence="2" id="KW-0489">Methyltransferase</keyword>
<sequence>MRRSHRSAPCSASTLTARCVCLVFLANLCHVSFVNLSEVSQGLRTGITPARALPAEQKFSNDKLRAETEDPFAKVKVALFGFLTADQPDYWNQVYKVQSLHGRSLYEWYGLGYQQLHSSLMELLEPLPAHSTTARLLVLGSGDSALSAELASDQVFENVEVISIDFSAEVTERMRRRFPDLTFLTMDARNMSDFDDGSFVAAIDKGLSDCLGTVASRRQYFQEVRRVLVQAGRLLVVSQRRLWAGQDLLSDDDEDEPDTFRELHSEAHDLGPGWSCKEQEMYGPLFMESDEKQPPFPQPGTEGTIPYFLLACRVSSTDDGS</sequence>
<dbReference type="EMBL" id="CAJNJA010066253">
    <property type="protein sequence ID" value="CAE7888434.1"/>
    <property type="molecule type" value="Genomic_DNA"/>
</dbReference>
<evidence type="ECO:0000256" key="3">
    <source>
        <dbReference type="ARBA" id="ARBA00022679"/>
    </source>
</evidence>
<comment type="similarity">
    <text evidence="1">Belongs to the methyltransferase superfamily.</text>
</comment>
<protein>
    <submittedName>
        <fullName evidence="6">Eef1aknmt protein</fullName>
    </submittedName>
</protein>
<comment type="caution">
    <text evidence="6">The sequence shown here is derived from an EMBL/GenBank/DDBJ whole genome shotgun (WGS) entry which is preliminary data.</text>
</comment>
<dbReference type="PANTHER" id="PTHR12176">
    <property type="entry name" value="SAM-DEPENDENT METHYLTRANSFERASE SUPERFAMILY PROTEIN"/>
    <property type="match status" value="1"/>
</dbReference>
<dbReference type="InterPro" id="IPR051419">
    <property type="entry name" value="Lys/N-term_MeTrsfase_sf"/>
</dbReference>
<dbReference type="Proteomes" id="UP000601435">
    <property type="component" value="Unassembled WGS sequence"/>
</dbReference>
<feature type="chain" id="PRO_5032293079" evidence="4">
    <location>
        <begin position="37"/>
        <end position="321"/>
    </location>
</feature>
<dbReference type="OrthoDB" id="5130at2759"/>
<dbReference type="CDD" id="cd02440">
    <property type="entry name" value="AdoMet_MTases"/>
    <property type="match status" value="1"/>
</dbReference>
<organism evidence="6 7">
    <name type="scientific">Symbiodinium necroappetens</name>
    <dbReference type="NCBI Taxonomy" id="1628268"/>
    <lineage>
        <taxon>Eukaryota</taxon>
        <taxon>Sar</taxon>
        <taxon>Alveolata</taxon>
        <taxon>Dinophyceae</taxon>
        <taxon>Suessiales</taxon>
        <taxon>Symbiodiniaceae</taxon>
        <taxon>Symbiodinium</taxon>
    </lineage>
</organism>
<dbReference type="Gene3D" id="3.40.50.150">
    <property type="entry name" value="Vaccinia Virus protein VP39"/>
    <property type="match status" value="1"/>
</dbReference>
<evidence type="ECO:0000313" key="7">
    <source>
        <dbReference type="Proteomes" id="UP000601435"/>
    </source>
</evidence>
<keyword evidence="3" id="KW-0808">Transferase</keyword>
<dbReference type="SUPFAM" id="SSF53335">
    <property type="entry name" value="S-adenosyl-L-methionine-dependent methyltransferases"/>
    <property type="match status" value="1"/>
</dbReference>